<accession>A0A6M3LU18</accession>
<name>A0A6M3LU18_9ZZZZ</name>
<proteinExistence type="predicted"/>
<sequence length="56" mass="6930">MDEYTKEHLETWLKFTIHRDEIASVRSKMIKFSEEHPELIKEGWSWPEIRKATERR</sequence>
<dbReference type="AlphaFoldDB" id="A0A6M3LU18"/>
<gene>
    <name evidence="1" type="ORF">MM415B06809_0008</name>
</gene>
<organism evidence="1">
    <name type="scientific">viral metagenome</name>
    <dbReference type="NCBI Taxonomy" id="1070528"/>
    <lineage>
        <taxon>unclassified sequences</taxon>
        <taxon>metagenomes</taxon>
        <taxon>organismal metagenomes</taxon>
    </lineage>
</organism>
<protein>
    <submittedName>
        <fullName evidence="1">Uncharacterized protein</fullName>
    </submittedName>
</protein>
<dbReference type="EMBL" id="MT143456">
    <property type="protein sequence ID" value="QJA97034.1"/>
    <property type="molecule type" value="Genomic_DNA"/>
</dbReference>
<reference evidence="1" key="1">
    <citation type="submission" date="2020-03" db="EMBL/GenBank/DDBJ databases">
        <title>The deep terrestrial virosphere.</title>
        <authorList>
            <person name="Holmfeldt K."/>
            <person name="Nilsson E."/>
            <person name="Simone D."/>
            <person name="Lopez-Fernandez M."/>
            <person name="Wu X."/>
            <person name="de Brujin I."/>
            <person name="Lundin D."/>
            <person name="Andersson A."/>
            <person name="Bertilsson S."/>
            <person name="Dopson M."/>
        </authorList>
    </citation>
    <scope>NUCLEOTIDE SEQUENCE</scope>
    <source>
        <strain evidence="1">MM415B06809</strain>
    </source>
</reference>
<evidence type="ECO:0000313" key="1">
    <source>
        <dbReference type="EMBL" id="QJA97034.1"/>
    </source>
</evidence>